<feature type="compositionally biased region" description="Polar residues" evidence="5">
    <location>
        <begin position="1055"/>
        <end position="1070"/>
    </location>
</feature>
<evidence type="ECO:0000256" key="1">
    <source>
        <dbReference type="ARBA" id="ARBA00022723"/>
    </source>
</evidence>
<keyword evidence="8" id="KW-1185">Reference proteome</keyword>
<dbReference type="PANTHER" id="PTHR10782">
    <property type="entry name" value="ZINC FINGER MIZ DOMAIN-CONTAINING PROTEIN"/>
    <property type="match status" value="1"/>
</dbReference>
<evidence type="ECO:0000313" key="7">
    <source>
        <dbReference type="EMBL" id="PGH00745.1"/>
    </source>
</evidence>
<dbReference type="GO" id="GO:0061665">
    <property type="term" value="F:SUMO ligase activity"/>
    <property type="evidence" value="ECO:0007669"/>
    <property type="project" value="TreeGrafter"/>
</dbReference>
<accession>A0A2B7WVP3</accession>
<reference evidence="7 8" key="1">
    <citation type="submission" date="2017-10" db="EMBL/GenBank/DDBJ databases">
        <title>Comparative genomics in systemic dimorphic fungi from Ajellomycetaceae.</title>
        <authorList>
            <person name="Munoz J.F."/>
            <person name="Mcewen J.G."/>
            <person name="Clay O.K."/>
            <person name="Cuomo C.A."/>
        </authorList>
    </citation>
    <scope>NUCLEOTIDE SEQUENCE [LARGE SCALE GENOMIC DNA]</scope>
    <source>
        <strain evidence="7 8">UAMH130</strain>
    </source>
</reference>
<feature type="compositionally biased region" description="Low complexity" evidence="5">
    <location>
        <begin position="550"/>
        <end position="561"/>
    </location>
</feature>
<keyword evidence="3" id="KW-0862">Zinc</keyword>
<dbReference type="PROSITE" id="PS00202">
    <property type="entry name" value="RUBREDOXIN"/>
    <property type="match status" value="1"/>
</dbReference>
<gene>
    <name evidence="7" type="ORF">GX51_05626</name>
</gene>
<evidence type="ECO:0000256" key="2">
    <source>
        <dbReference type="ARBA" id="ARBA00022771"/>
    </source>
</evidence>
<evidence type="ECO:0000313" key="8">
    <source>
        <dbReference type="Proteomes" id="UP000224080"/>
    </source>
</evidence>
<keyword evidence="1" id="KW-0479">Metal-binding</keyword>
<dbReference type="InterPro" id="IPR018527">
    <property type="entry name" value="Rubredoxin_Fe_BS"/>
</dbReference>
<evidence type="ECO:0000259" key="6">
    <source>
        <dbReference type="PROSITE" id="PS51044"/>
    </source>
</evidence>
<evidence type="ECO:0000256" key="4">
    <source>
        <dbReference type="PROSITE-ProRule" id="PRU00452"/>
    </source>
</evidence>
<dbReference type="Gene3D" id="3.30.40.10">
    <property type="entry name" value="Zinc/RING finger domain, C3HC4 (zinc finger)"/>
    <property type="match status" value="1"/>
</dbReference>
<feature type="region of interest" description="Disordered" evidence="5">
    <location>
        <begin position="529"/>
        <end position="586"/>
    </location>
</feature>
<feature type="region of interest" description="Disordered" evidence="5">
    <location>
        <begin position="37"/>
        <end position="202"/>
    </location>
</feature>
<dbReference type="Pfam" id="PF02891">
    <property type="entry name" value="zf-MIZ"/>
    <property type="match status" value="1"/>
</dbReference>
<dbReference type="GO" id="GO:0016925">
    <property type="term" value="P:protein sumoylation"/>
    <property type="evidence" value="ECO:0007669"/>
    <property type="project" value="TreeGrafter"/>
</dbReference>
<dbReference type="PROSITE" id="PS51044">
    <property type="entry name" value="ZF_SP_RING"/>
    <property type="match status" value="1"/>
</dbReference>
<feature type="compositionally biased region" description="Polar residues" evidence="5">
    <location>
        <begin position="72"/>
        <end position="86"/>
    </location>
</feature>
<dbReference type="Proteomes" id="UP000224080">
    <property type="component" value="Unassembled WGS sequence"/>
</dbReference>
<dbReference type="AlphaFoldDB" id="A0A2B7WVP3"/>
<dbReference type="InterPro" id="IPR004181">
    <property type="entry name" value="Znf_MIZ"/>
</dbReference>
<feature type="region of interest" description="Disordered" evidence="5">
    <location>
        <begin position="1015"/>
        <end position="1077"/>
    </location>
</feature>
<comment type="caution">
    <text evidence="7">The sequence shown here is derived from an EMBL/GenBank/DDBJ whole genome shotgun (WGS) entry which is preliminary data.</text>
</comment>
<feature type="region of interest" description="Disordered" evidence="5">
    <location>
        <begin position="606"/>
        <end position="636"/>
    </location>
</feature>
<sequence>MRTPQRPHNRRQSTDARHAEFELTSLNSTLNKFVGARQKSWMLNPNSSPKSSIPPPRKRPTPAPTLDHCATVSAQSRDSARDQGNLSALEPGRERSPNNTQGQNGPVKPLLEQLPITPVSPNCPAHSEPPPILPSAPPSISNSRPEQTSQTAPAADRQYTVLPSPDSNHGCASRAVSESGPGDSSNPGAVPFPPHQSSCPLSESVLQQRHPSLEAVNEMRHSPLSISQTPRIAGNSPALEVHRDKRARIVSGHSVMFQPYQPQNAAPATTQSTSDMGNNRHAWLMSLFSQPVSLTKYIPSLARLEATPGLNENRRILLLRTACENEDVFYIALHQVYCLHTISSDSLRRLKFGDRQTAALELLSQFLVPNDYLSTPFVEACATFPAPFEDVFRYWSIYRDVCHQVISFLNAMADRWPPFEASIATRGYPPLVDELIDTLGLTSPTFRRIIFTACHRRFTGAQNDGIAQSCGRIFLKNEEFYQQRLLRKHTANPVFPAQIQSQNESFKRQYQQILKPYITASRAVHGATIYPSPQQNQGAHFPVTGASSRQSQPQNPIIQGPQRPPIPRAYPQVQSSYPSPAANPSPYPLQLRQQYASAPITSGVHTTISSHTHSHAAAPGRPMMTQPHSNPRPPISSQFMPLSANTNTRLQSGAFIHSSIQPSQSNSTTAQSFYPRPNNLLLPPAGVPPMAIANPNPVLVGLHQAFLRENIVTLIDKDSGNGPTRLFQYLHSFAILPSYIHMQAPIYKLRFTITSEGCQKFPIRLNTVTKHSSPVLGSSDGRQMYQLRCIKSNSPFRTLSEHQWAVSDTAWPTAIYIHVNKIEHFVRRKPHFGRDLPLNITSSLKEGLNEMTVTILWGAAERNSKATYAMALEILEFASPSRVSSVIQHQLPSTSLDQIKTRLTGLNTNDDDIAVVDEHMTVDLIDPFTARIFNVPARTKFCSHMECFDLETFLMTRLPRSAKGHGMGEDWKCPICGNDARPKSLIVDDFFVAIRAKLEEIKQLEEVKAIIVRPDGSWKPKPEGNGNSNKNNIGSSEPRSLKRKRELSEDGCTVVSPNNGGQQQLHSNVSPEVIELD</sequence>
<feature type="compositionally biased region" description="Low complexity" evidence="5">
    <location>
        <begin position="1023"/>
        <end position="1037"/>
    </location>
</feature>
<dbReference type="OrthoDB" id="27975at2759"/>
<name>A0A2B7WVP3_9EURO</name>
<dbReference type="GO" id="GO:0008270">
    <property type="term" value="F:zinc ion binding"/>
    <property type="evidence" value="ECO:0007669"/>
    <property type="project" value="UniProtKB-KW"/>
</dbReference>
<dbReference type="GO" id="GO:0000785">
    <property type="term" value="C:chromatin"/>
    <property type="evidence" value="ECO:0007669"/>
    <property type="project" value="TreeGrafter"/>
</dbReference>
<dbReference type="EMBL" id="PDNC01000081">
    <property type="protein sequence ID" value="PGH00745.1"/>
    <property type="molecule type" value="Genomic_DNA"/>
</dbReference>
<evidence type="ECO:0000256" key="3">
    <source>
        <dbReference type="ARBA" id="ARBA00022833"/>
    </source>
</evidence>
<keyword evidence="2 4" id="KW-0863">Zinc-finger</keyword>
<dbReference type="STRING" id="2060905.A0A2B7WVP3"/>
<dbReference type="InterPro" id="IPR013083">
    <property type="entry name" value="Znf_RING/FYVE/PHD"/>
</dbReference>
<dbReference type="PANTHER" id="PTHR10782:SF4">
    <property type="entry name" value="TONALLI, ISOFORM E"/>
    <property type="match status" value="1"/>
</dbReference>
<feature type="compositionally biased region" description="Pro residues" evidence="5">
    <location>
        <begin position="127"/>
        <end position="137"/>
    </location>
</feature>
<feature type="domain" description="SP-RING-type" evidence="6">
    <location>
        <begin position="909"/>
        <end position="1000"/>
    </location>
</feature>
<proteinExistence type="predicted"/>
<organism evidence="7 8">
    <name type="scientific">Blastomyces parvus</name>
    <dbReference type="NCBI Taxonomy" id="2060905"/>
    <lineage>
        <taxon>Eukaryota</taxon>
        <taxon>Fungi</taxon>
        <taxon>Dikarya</taxon>
        <taxon>Ascomycota</taxon>
        <taxon>Pezizomycotina</taxon>
        <taxon>Eurotiomycetes</taxon>
        <taxon>Eurotiomycetidae</taxon>
        <taxon>Onygenales</taxon>
        <taxon>Ajellomycetaceae</taxon>
        <taxon>Blastomyces</taxon>
    </lineage>
</organism>
<protein>
    <recommendedName>
        <fullName evidence="6">SP-RING-type domain-containing protein</fullName>
    </recommendedName>
</protein>
<evidence type="ECO:0000256" key="5">
    <source>
        <dbReference type="SAM" id="MobiDB-lite"/>
    </source>
</evidence>